<accession>A0A1N6MXP6</accession>
<evidence type="ECO:0000313" key="2">
    <source>
        <dbReference type="EMBL" id="PHM31205.1"/>
    </source>
</evidence>
<keyword evidence="1" id="KW-0732">Signal</keyword>
<dbReference type="Proteomes" id="UP000196435">
    <property type="component" value="Unassembled WGS sequence"/>
</dbReference>
<feature type="signal peptide" evidence="1">
    <location>
        <begin position="1"/>
        <end position="23"/>
    </location>
</feature>
<sequence>MLKRFFVGGTLAAVISLTGGVGAAAAEGFCPNESVFPTTKPNYTRMVVKPIRSFDNVFVQKNTMYGDIKWFFQGPVFRCIDEKTGNYAWAASYNGVGN</sequence>
<dbReference type="EMBL" id="NIBU01000042">
    <property type="protein sequence ID" value="PHM31205.1"/>
    <property type="molecule type" value="Genomic_DNA"/>
</dbReference>
<organism evidence="3 4">
    <name type="scientific">Xenorhabdus innexi</name>
    <dbReference type="NCBI Taxonomy" id="290109"/>
    <lineage>
        <taxon>Bacteria</taxon>
        <taxon>Pseudomonadati</taxon>
        <taxon>Pseudomonadota</taxon>
        <taxon>Gammaproteobacteria</taxon>
        <taxon>Enterobacterales</taxon>
        <taxon>Morganellaceae</taxon>
        <taxon>Xenorhabdus</taxon>
    </lineage>
</organism>
<dbReference type="RefSeq" id="WP_086953148.1">
    <property type="nucleotide sequence ID" value="NZ_CAWNQC010000240.1"/>
</dbReference>
<keyword evidence="5" id="KW-1185">Reference proteome</keyword>
<feature type="chain" id="PRO_5012410435" evidence="1">
    <location>
        <begin position="24"/>
        <end position="98"/>
    </location>
</feature>
<reference evidence="4" key="1">
    <citation type="submission" date="2016-12" db="EMBL/GenBank/DDBJ databases">
        <authorList>
            <person name="Gaudriault S."/>
        </authorList>
    </citation>
    <scope>NUCLEOTIDE SEQUENCE [LARGE SCALE GENOMIC DNA]</scope>
    <source>
        <strain evidence="4">HGB1681 (deposited as PTA-6826 in the American Type Culture Collection)</strain>
    </source>
</reference>
<proteinExistence type="predicted"/>
<evidence type="ECO:0000256" key="1">
    <source>
        <dbReference type="SAM" id="SignalP"/>
    </source>
</evidence>
<evidence type="ECO:0000313" key="3">
    <source>
        <dbReference type="EMBL" id="SIP73653.1"/>
    </source>
</evidence>
<evidence type="ECO:0000313" key="5">
    <source>
        <dbReference type="Proteomes" id="UP000224871"/>
    </source>
</evidence>
<evidence type="ECO:0000313" key="4">
    <source>
        <dbReference type="Proteomes" id="UP000196435"/>
    </source>
</evidence>
<reference evidence="3" key="2">
    <citation type="submission" date="2016-12" db="EMBL/GenBank/DDBJ databases">
        <authorList>
            <person name="Song W.-J."/>
            <person name="Kurnit D.M."/>
        </authorList>
    </citation>
    <scope>NUCLEOTIDE SEQUENCE [LARGE SCALE GENOMIC DNA]</scope>
    <source>
        <strain evidence="3">HGB1681</strain>
    </source>
</reference>
<dbReference type="OrthoDB" id="6448059at2"/>
<dbReference type="AlphaFoldDB" id="A0A1N6MXP6"/>
<gene>
    <name evidence="2" type="ORF">Xinn_02983</name>
    <name evidence="3" type="ORF">XIS1_450007</name>
</gene>
<name>A0A1N6MXP6_9GAMM</name>
<reference evidence="2 5" key="3">
    <citation type="journal article" date="2017" name="Nat. Microbiol.">
        <title>Natural product diversity associated with the nematode symbionts Photorhabdus and Xenorhabdus.</title>
        <authorList>
            <person name="Tobias N.J."/>
            <person name="Wolff H."/>
            <person name="Djahanschiri B."/>
            <person name="Grundmann F."/>
            <person name="Kronenwerth M."/>
            <person name="Shi Y.M."/>
            <person name="Simonyi S."/>
            <person name="Grun P."/>
            <person name="Shapiro-Ilan D."/>
            <person name="Pidot S.J."/>
            <person name="Stinear T.P."/>
            <person name="Ebersberger I."/>
            <person name="Bode H.B."/>
        </authorList>
    </citation>
    <scope>NUCLEOTIDE SEQUENCE [LARGE SCALE GENOMIC DNA]</scope>
    <source>
        <strain evidence="2 5">DSM 16336</strain>
    </source>
</reference>
<dbReference type="Proteomes" id="UP000224871">
    <property type="component" value="Unassembled WGS sequence"/>
</dbReference>
<dbReference type="EMBL" id="FTLG01000187">
    <property type="protein sequence ID" value="SIP73653.1"/>
    <property type="molecule type" value="Genomic_DNA"/>
</dbReference>
<protein>
    <submittedName>
        <fullName evidence="3">Uncharacterized protein</fullName>
    </submittedName>
</protein>